<accession>A0ABU7I6H0</accession>
<evidence type="ECO:0000313" key="1">
    <source>
        <dbReference type="EMBL" id="MEE1945038.1"/>
    </source>
</evidence>
<dbReference type="Proteomes" id="UP001336835">
    <property type="component" value="Unassembled WGS sequence"/>
</dbReference>
<dbReference type="Pfam" id="PF13366">
    <property type="entry name" value="PDDEXK_3"/>
    <property type="match status" value="1"/>
</dbReference>
<name>A0ABU7I6H0_9SPHI</name>
<dbReference type="RefSeq" id="WP_330107392.1">
    <property type="nucleotide sequence ID" value="NZ_JAZDQT010000001.1"/>
</dbReference>
<dbReference type="EMBL" id="JAZDQT010000001">
    <property type="protein sequence ID" value="MEE1945038.1"/>
    <property type="molecule type" value="Genomic_DNA"/>
</dbReference>
<organism evidence="1 2">
    <name type="scientific">Pedobacter albus</name>
    <dbReference type="NCBI Taxonomy" id="3113905"/>
    <lineage>
        <taxon>Bacteria</taxon>
        <taxon>Pseudomonadati</taxon>
        <taxon>Bacteroidota</taxon>
        <taxon>Sphingobacteriia</taxon>
        <taxon>Sphingobacteriales</taxon>
        <taxon>Sphingobacteriaceae</taxon>
        <taxon>Pedobacter</taxon>
    </lineage>
</organism>
<protein>
    <submittedName>
        <fullName evidence="1">GxxExxY protein</fullName>
    </submittedName>
</protein>
<evidence type="ECO:0000313" key="2">
    <source>
        <dbReference type="Proteomes" id="UP001336835"/>
    </source>
</evidence>
<reference evidence="1 2" key="1">
    <citation type="submission" date="2024-01" db="EMBL/GenBank/DDBJ databases">
        <title>Pedobacter sp. nov., isolated from fresh soil.</title>
        <authorList>
            <person name="Le N.T.T."/>
        </authorList>
    </citation>
    <scope>NUCLEOTIDE SEQUENCE [LARGE SCALE GENOMIC DNA]</scope>
    <source>
        <strain evidence="1 2">KR3-3</strain>
    </source>
</reference>
<comment type="caution">
    <text evidence="1">The sequence shown here is derived from an EMBL/GenBank/DDBJ whole genome shotgun (WGS) entry which is preliminary data.</text>
</comment>
<dbReference type="NCBIfam" id="TIGR04256">
    <property type="entry name" value="GxxExxY"/>
    <property type="match status" value="1"/>
</dbReference>
<dbReference type="InterPro" id="IPR026350">
    <property type="entry name" value="GxxExxY"/>
</dbReference>
<keyword evidence="2" id="KW-1185">Reference proteome</keyword>
<gene>
    <name evidence="1" type="ORF">VRU48_07965</name>
</gene>
<proteinExistence type="predicted"/>
<sequence>MWLATCLNVALIPKWLKNIKAFRTIKFGVCGWCICLNVALIPKWWKNNYWQVTKLNLIFIPISFNGGTEMTKRDITALSYQVTGCAIKVHKSLGPGLLESVYEMCLYYELLKNGFDVKQQLIVPVFYDSIQINTELRLDFLVNNLVVVELKAIERLLPVHEAQILTYMKLVGAPQGLLINFFTDNITKSMKPFVNEFFNSLPD</sequence>